<comment type="function">
    <text evidence="6">Catalyzes the reduction of dTDP-6-deoxy-L-lyxo-4-hexulose to yield dTDP-L-rhamnose.</text>
</comment>
<name>A0ABS2W5Z1_9GAMM</name>
<dbReference type="EC" id="1.1.1.133" evidence="3 6"/>
<evidence type="ECO:0000256" key="2">
    <source>
        <dbReference type="ARBA" id="ARBA00010944"/>
    </source>
</evidence>
<evidence type="ECO:0000256" key="4">
    <source>
        <dbReference type="ARBA" id="ARBA00017099"/>
    </source>
</evidence>
<dbReference type="EMBL" id="JAFFZP010000007">
    <property type="protein sequence ID" value="MBN0987006.1"/>
    <property type="molecule type" value="Genomic_DNA"/>
</dbReference>
<comment type="catalytic activity">
    <reaction evidence="5 6">
        <text>dTDP-beta-L-rhamnose + NADP(+) = dTDP-4-dehydro-beta-L-rhamnose + NADPH + H(+)</text>
        <dbReference type="Rhea" id="RHEA:21796"/>
        <dbReference type="ChEBI" id="CHEBI:15378"/>
        <dbReference type="ChEBI" id="CHEBI:57510"/>
        <dbReference type="ChEBI" id="CHEBI:57783"/>
        <dbReference type="ChEBI" id="CHEBI:58349"/>
        <dbReference type="ChEBI" id="CHEBI:62830"/>
        <dbReference type="EC" id="1.1.1.133"/>
    </reaction>
</comment>
<dbReference type="GO" id="GO:0008831">
    <property type="term" value="F:dTDP-4-dehydrorhamnose reductase activity"/>
    <property type="evidence" value="ECO:0007669"/>
    <property type="project" value="UniProtKB-EC"/>
</dbReference>
<dbReference type="InterPro" id="IPR029903">
    <property type="entry name" value="RmlD-like-bd"/>
</dbReference>
<evidence type="ECO:0000256" key="3">
    <source>
        <dbReference type="ARBA" id="ARBA00012929"/>
    </source>
</evidence>
<keyword evidence="9" id="KW-1185">Reference proteome</keyword>
<comment type="pathway">
    <text evidence="1 6">Carbohydrate biosynthesis; dTDP-L-rhamnose biosynthesis.</text>
</comment>
<comment type="similarity">
    <text evidence="2 6">Belongs to the dTDP-4-dehydrorhamnose reductase family.</text>
</comment>
<keyword evidence="6" id="KW-0521">NADP</keyword>
<dbReference type="NCBIfam" id="NF007440">
    <property type="entry name" value="PRK09987.1"/>
    <property type="match status" value="1"/>
</dbReference>
<dbReference type="SUPFAM" id="SSF51735">
    <property type="entry name" value="NAD(P)-binding Rossmann-fold domains"/>
    <property type="match status" value="1"/>
</dbReference>
<dbReference type="RefSeq" id="WP_205213210.1">
    <property type="nucleotide sequence ID" value="NZ_JAFFZP010000007.1"/>
</dbReference>
<protein>
    <recommendedName>
        <fullName evidence="4 6">dTDP-4-dehydrorhamnose reductase</fullName>
        <ecNumber evidence="3 6">1.1.1.133</ecNumber>
    </recommendedName>
</protein>
<evidence type="ECO:0000256" key="5">
    <source>
        <dbReference type="ARBA" id="ARBA00048200"/>
    </source>
</evidence>
<dbReference type="PANTHER" id="PTHR10491">
    <property type="entry name" value="DTDP-4-DEHYDRORHAMNOSE REDUCTASE"/>
    <property type="match status" value="1"/>
</dbReference>
<evidence type="ECO:0000259" key="7">
    <source>
        <dbReference type="Pfam" id="PF04321"/>
    </source>
</evidence>
<reference evidence="8 9" key="1">
    <citation type="submission" date="2021-02" db="EMBL/GenBank/DDBJ databases">
        <title>A novel species of genus Amphritea isolated from a fishpond in China.</title>
        <authorList>
            <person name="Lu H."/>
        </authorList>
    </citation>
    <scope>NUCLEOTIDE SEQUENCE [LARGE SCALE GENOMIC DNA]</scope>
    <source>
        <strain evidence="8 9">RP18W</strain>
    </source>
</reference>
<dbReference type="InterPro" id="IPR036291">
    <property type="entry name" value="NAD(P)-bd_dom_sf"/>
</dbReference>
<dbReference type="Gene3D" id="3.90.25.10">
    <property type="entry name" value="UDP-galactose 4-epimerase, domain 1"/>
    <property type="match status" value="1"/>
</dbReference>
<evidence type="ECO:0000256" key="1">
    <source>
        <dbReference type="ARBA" id="ARBA00004781"/>
    </source>
</evidence>
<evidence type="ECO:0000313" key="9">
    <source>
        <dbReference type="Proteomes" id="UP000760472"/>
    </source>
</evidence>
<comment type="cofactor">
    <cofactor evidence="6">
        <name>Mg(2+)</name>
        <dbReference type="ChEBI" id="CHEBI:18420"/>
    </cofactor>
    <text evidence="6">Binds 1 Mg(2+) ion per monomer.</text>
</comment>
<dbReference type="CDD" id="cd05254">
    <property type="entry name" value="dTDP_HR_like_SDR_e"/>
    <property type="match status" value="1"/>
</dbReference>
<organism evidence="8 9">
    <name type="scientific">Amphritea pacifica</name>
    <dbReference type="NCBI Taxonomy" id="2811233"/>
    <lineage>
        <taxon>Bacteria</taxon>
        <taxon>Pseudomonadati</taxon>
        <taxon>Pseudomonadota</taxon>
        <taxon>Gammaproteobacteria</taxon>
        <taxon>Oceanospirillales</taxon>
        <taxon>Oceanospirillaceae</taxon>
        <taxon>Amphritea</taxon>
    </lineage>
</organism>
<dbReference type="InterPro" id="IPR005913">
    <property type="entry name" value="dTDP_dehydrorham_reduct"/>
</dbReference>
<sequence length="298" mass="32999">MNILVTGGSGQVGFELQRSLAIFGCVDAPDRQHLNLEDLDQVAAYLEATKPGLIVNAAAWTAVDRAESEQDSARIVNADLPAVLASYAARNNIWLFHYSSDYVYPGNGTTPWTETDQTAPLSVYGKTKLLGDDNIAATGCHYMIFRTSWVYSARGNNFMKTMLRLGAEREQLSIVNDQWGVPTPARLIAEITALAVSRSPQLASQDSGIYHLAPSGETNWCRFAESIFALAREEGVKLKVAQVTGIPTSDYPTPARRPLNSRLSLKKIEHELGIIMPDWYSQLQMTLEEYLSLKNREE</sequence>
<comment type="caution">
    <text evidence="8">The sequence shown here is derived from an EMBL/GenBank/DDBJ whole genome shotgun (WGS) entry which is preliminary data.</text>
</comment>
<dbReference type="Pfam" id="PF04321">
    <property type="entry name" value="RmlD_sub_bind"/>
    <property type="match status" value="1"/>
</dbReference>
<accession>A0ABS2W5Z1</accession>
<dbReference type="NCBIfam" id="TIGR01214">
    <property type="entry name" value="rmlD"/>
    <property type="match status" value="1"/>
</dbReference>
<feature type="domain" description="RmlD-like substrate binding" evidence="7">
    <location>
        <begin position="1"/>
        <end position="290"/>
    </location>
</feature>
<gene>
    <name evidence="8" type="primary">rfbD</name>
    <name evidence="8" type="ORF">JW498_06520</name>
</gene>
<dbReference type="Proteomes" id="UP000760472">
    <property type="component" value="Unassembled WGS sequence"/>
</dbReference>
<dbReference type="PANTHER" id="PTHR10491:SF4">
    <property type="entry name" value="METHIONINE ADENOSYLTRANSFERASE 2 SUBUNIT BETA"/>
    <property type="match status" value="1"/>
</dbReference>
<dbReference type="Gene3D" id="3.40.50.720">
    <property type="entry name" value="NAD(P)-binding Rossmann-like Domain"/>
    <property type="match status" value="1"/>
</dbReference>
<proteinExistence type="inferred from homology"/>
<evidence type="ECO:0000256" key="6">
    <source>
        <dbReference type="RuleBase" id="RU364082"/>
    </source>
</evidence>
<evidence type="ECO:0000313" key="8">
    <source>
        <dbReference type="EMBL" id="MBN0987006.1"/>
    </source>
</evidence>
<keyword evidence="6 8" id="KW-0560">Oxidoreductase</keyword>